<dbReference type="PROSITE" id="PS50297">
    <property type="entry name" value="ANK_REP_REGION"/>
    <property type="match status" value="4"/>
</dbReference>
<dbReference type="PANTHER" id="PTHR24126">
    <property type="entry name" value="ANKYRIN REPEAT, PH AND SEC7 DOMAIN CONTAINING PROTEIN SECG-RELATED"/>
    <property type="match status" value="1"/>
</dbReference>
<keyword evidence="2 3" id="KW-0040">ANK repeat</keyword>
<dbReference type="Pfam" id="PF13637">
    <property type="entry name" value="Ank_4"/>
    <property type="match status" value="1"/>
</dbReference>
<protein>
    <submittedName>
        <fullName evidence="4">Uncharacterized protein</fullName>
    </submittedName>
</protein>
<dbReference type="PANTHER" id="PTHR24126:SF14">
    <property type="entry name" value="ANK_REP_REGION DOMAIN-CONTAINING PROTEIN"/>
    <property type="match status" value="1"/>
</dbReference>
<keyword evidence="1" id="KW-0677">Repeat</keyword>
<sequence>MQGNKRPLCYAAEGGHAAVVEALLAAKVEVQYEESITKLTPLHYAVRGKSVEVVKMLCQAGANIDALTMLDQAAVHIAAGLGLLDIVKTLIAAGAKTEAAKSDGKTLVHHAASFAKAGKEASSLAMIDYLVSEGFAIDAADKTGETALHAAAKNGATALVEALLKKGLEAGKVAKCSAVFTSSYTPLSLAAQHDTDGQLDTVKALVASGADLETAAGLQGAGEAVLITCARAHKIELATYLLEAGANINVVDKAGMTVLHILAGSSQYATARYAQIADLFIKRGADLNIKEKARTLTPLHLAADKGNIVMARALVQGGADINVMNFMDLTPLYFACSNKYRGLDVALLLVEAGARLENGPPSEALKLDDHVTAGCFQSFEALFFGPRTPTSDSTCQAASIDPPETPLELAAQHGKLVLVQALIKAGANVNSKDKDLRTPLHHAEGHTDVIDALIDAGADKDAVDKGGEKPQLSKSAGEGIYRSSFEYPCENIGRK</sequence>
<evidence type="ECO:0000313" key="5">
    <source>
        <dbReference type="Proteomes" id="UP001190700"/>
    </source>
</evidence>
<dbReference type="EMBL" id="LGRX02006459">
    <property type="protein sequence ID" value="KAK3276626.1"/>
    <property type="molecule type" value="Genomic_DNA"/>
</dbReference>
<gene>
    <name evidence="4" type="ORF">CYMTET_15317</name>
</gene>
<dbReference type="Pfam" id="PF12796">
    <property type="entry name" value="Ank_2"/>
    <property type="match status" value="4"/>
</dbReference>
<dbReference type="PRINTS" id="PR01415">
    <property type="entry name" value="ANKYRIN"/>
</dbReference>
<dbReference type="PROSITE" id="PS50088">
    <property type="entry name" value="ANK_REPEAT"/>
    <property type="match status" value="7"/>
</dbReference>
<feature type="repeat" description="ANK" evidence="3">
    <location>
        <begin position="221"/>
        <end position="253"/>
    </location>
</feature>
<evidence type="ECO:0000256" key="2">
    <source>
        <dbReference type="ARBA" id="ARBA00023043"/>
    </source>
</evidence>
<reference evidence="4 5" key="1">
    <citation type="journal article" date="2015" name="Genome Biol. Evol.">
        <title>Comparative Genomics of a Bacterivorous Green Alga Reveals Evolutionary Causalities and Consequences of Phago-Mixotrophic Mode of Nutrition.</title>
        <authorList>
            <person name="Burns J.A."/>
            <person name="Paasch A."/>
            <person name="Narechania A."/>
            <person name="Kim E."/>
        </authorList>
    </citation>
    <scope>NUCLEOTIDE SEQUENCE [LARGE SCALE GENOMIC DNA]</scope>
    <source>
        <strain evidence="4 5">PLY_AMNH</strain>
    </source>
</reference>
<dbReference type="InterPro" id="IPR002110">
    <property type="entry name" value="Ankyrin_rpt"/>
</dbReference>
<name>A0AAE0GEI3_9CHLO</name>
<keyword evidence="5" id="KW-1185">Reference proteome</keyword>
<feature type="repeat" description="ANK" evidence="3">
    <location>
        <begin position="143"/>
        <end position="175"/>
    </location>
</feature>
<accession>A0AAE0GEI3</accession>
<evidence type="ECO:0000313" key="4">
    <source>
        <dbReference type="EMBL" id="KAK3276626.1"/>
    </source>
</evidence>
<dbReference type="Gene3D" id="1.25.40.20">
    <property type="entry name" value="Ankyrin repeat-containing domain"/>
    <property type="match status" value="4"/>
</dbReference>
<comment type="caution">
    <text evidence="4">The sequence shown here is derived from an EMBL/GenBank/DDBJ whole genome shotgun (WGS) entry which is preliminary data.</text>
</comment>
<evidence type="ECO:0000256" key="1">
    <source>
        <dbReference type="ARBA" id="ARBA00022737"/>
    </source>
</evidence>
<dbReference type="SMART" id="SM00248">
    <property type="entry name" value="ANK"/>
    <property type="match status" value="12"/>
</dbReference>
<organism evidence="4 5">
    <name type="scientific">Cymbomonas tetramitiformis</name>
    <dbReference type="NCBI Taxonomy" id="36881"/>
    <lineage>
        <taxon>Eukaryota</taxon>
        <taxon>Viridiplantae</taxon>
        <taxon>Chlorophyta</taxon>
        <taxon>Pyramimonadophyceae</taxon>
        <taxon>Pyramimonadales</taxon>
        <taxon>Pyramimonadaceae</taxon>
        <taxon>Cymbomonas</taxon>
    </lineage>
</organism>
<feature type="repeat" description="ANK" evidence="3">
    <location>
        <begin position="402"/>
        <end position="434"/>
    </location>
</feature>
<feature type="repeat" description="ANK" evidence="3">
    <location>
        <begin position="254"/>
        <end position="292"/>
    </location>
</feature>
<proteinExistence type="predicted"/>
<feature type="repeat" description="ANK" evidence="3">
    <location>
        <begin position="294"/>
        <end position="326"/>
    </location>
</feature>
<dbReference type="Proteomes" id="UP001190700">
    <property type="component" value="Unassembled WGS sequence"/>
</dbReference>
<dbReference type="InterPro" id="IPR036770">
    <property type="entry name" value="Ankyrin_rpt-contain_sf"/>
</dbReference>
<dbReference type="AlphaFoldDB" id="A0AAE0GEI3"/>
<feature type="repeat" description="ANK" evidence="3">
    <location>
        <begin position="70"/>
        <end position="102"/>
    </location>
</feature>
<evidence type="ECO:0000256" key="3">
    <source>
        <dbReference type="PROSITE-ProRule" id="PRU00023"/>
    </source>
</evidence>
<feature type="repeat" description="ANK" evidence="3">
    <location>
        <begin position="37"/>
        <end position="69"/>
    </location>
</feature>
<dbReference type="SUPFAM" id="SSF48403">
    <property type="entry name" value="Ankyrin repeat"/>
    <property type="match status" value="2"/>
</dbReference>